<dbReference type="GO" id="GO:0003677">
    <property type="term" value="F:DNA binding"/>
    <property type="evidence" value="ECO:0007669"/>
    <property type="project" value="InterPro"/>
</dbReference>
<dbReference type="InterPro" id="IPR009057">
    <property type="entry name" value="Homeodomain-like_sf"/>
</dbReference>
<dbReference type="Proteomes" id="UP001152799">
    <property type="component" value="Chromosome 2"/>
</dbReference>
<protein>
    <recommendedName>
        <fullName evidence="3">HTH psq-type domain-containing protein</fullName>
    </recommendedName>
</protein>
<sequence>MKEAILNIFNKNMSLRAAAQDFNLKRSTLQSRIKNILKSMTAEEFVQKYDDDGYDSETEKKGKVKAEKKNGKLKRNNDHLSSDTTAEIKKAKIQRIKKKVFEESSSSESENDIHLDDSGDNESFESLQDDDEVNINSYILVKFLVKTASIYYVGIVVDNISDKKFKVKYLRRRGNSNKFYFPQIEDIETCEQSDIYAKLRIYSKARRDSTLTFYHNFEGINVK</sequence>
<evidence type="ECO:0000313" key="5">
    <source>
        <dbReference type="Proteomes" id="UP001152799"/>
    </source>
</evidence>
<reference evidence="4" key="1">
    <citation type="submission" date="2022-01" db="EMBL/GenBank/DDBJ databases">
        <authorList>
            <person name="King R."/>
        </authorList>
    </citation>
    <scope>NUCLEOTIDE SEQUENCE</scope>
</reference>
<feature type="domain" description="HTH psq-type" evidence="3">
    <location>
        <begin position="1"/>
        <end position="38"/>
    </location>
</feature>
<organism evidence="4 5">
    <name type="scientific">Ceutorhynchus assimilis</name>
    <name type="common">cabbage seed weevil</name>
    <dbReference type="NCBI Taxonomy" id="467358"/>
    <lineage>
        <taxon>Eukaryota</taxon>
        <taxon>Metazoa</taxon>
        <taxon>Ecdysozoa</taxon>
        <taxon>Arthropoda</taxon>
        <taxon>Hexapoda</taxon>
        <taxon>Insecta</taxon>
        <taxon>Pterygota</taxon>
        <taxon>Neoptera</taxon>
        <taxon>Endopterygota</taxon>
        <taxon>Coleoptera</taxon>
        <taxon>Polyphaga</taxon>
        <taxon>Cucujiformia</taxon>
        <taxon>Curculionidae</taxon>
        <taxon>Ceutorhynchinae</taxon>
        <taxon>Ceutorhynchus</taxon>
    </lineage>
</organism>
<gene>
    <name evidence="4" type="ORF">CEUTPL_LOCUS5212</name>
</gene>
<evidence type="ECO:0000259" key="3">
    <source>
        <dbReference type="Pfam" id="PF05225"/>
    </source>
</evidence>
<proteinExistence type="predicted"/>
<dbReference type="GO" id="GO:0005634">
    <property type="term" value="C:nucleus"/>
    <property type="evidence" value="ECO:0007669"/>
    <property type="project" value="UniProtKB-SubCell"/>
</dbReference>
<feature type="region of interest" description="Disordered" evidence="2">
    <location>
        <begin position="52"/>
        <end position="81"/>
    </location>
</feature>
<dbReference type="OrthoDB" id="6774632at2759"/>
<feature type="region of interest" description="Disordered" evidence="2">
    <location>
        <begin position="100"/>
        <end position="123"/>
    </location>
</feature>
<dbReference type="AlphaFoldDB" id="A0A9N9MJV5"/>
<evidence type="ECO:0000256" key="2">
    <source>
        <dbReference type="SAM" id="MobiDB-lite"/>
    </source>
</evidence>
<dbReference type="EMBL" id="OU892278">
    <property type="protein sequence ID" value="CAG9764577.1"/>
    <property type="molecule type" value="Genomic_DNA"/>
</dbReference>
<keyword evidence="5" id="KW-1185">Reference proteome</keyword>
<name>A0A9N9MJV5_9CUCU</name>
<evidence type="ECO:0000256" key="1">
    <source>
        <dbReference type="ARBA" id="ARBA00004123"/>
    </source>
</evidence>
<dbReference type="InterPro" id="IPR007889">
    <property type="entry name" value="HTH_Psq"/>
</dbReference>
<dbReference type="Pfam" id="PF05225">
    <property type="entry name" value="HTH_psq"/>
    <property type="match status" value="1"/>
</dbReference>
<dbReference type="SUPFAM" id="SSF46689">
    <property type="entry name" value="Homeodomain-like"/>
    <property type="match status" value="1"/>
</dbReference>
<comment type="subcellular location">
    <subcellularLocation>
        <location evidence="1">Nucleus</location>
    </subcellularLocation>
</comment>
<accession>A0A9N9MJV5</accession>
<evidence type="ECO:0000313" key="4">
    <source>
        <dbReference type="EMBL" id="CAG9764577.1"/>
    </source>
</evidence>
<dbReference type="Gene3D" id="1.10.10.60">
    <property type="entry name" value="Homeodomain-like"/>
    <property type="match status" value="1"/>
</dbReference>